<name>A0A8J2PI50_9HEXA</name>
<gene>
    <name evidence="1" type="ORF">AFUS01_LOCUS25374</name>
</gene>
<sequence>MASRQTNNKRESSSRPYCVKLLNVVGLLNVSKFVVVLSDAVWKLFVDKGHKKEVYNSHLIQYAVYKCWNIQVWINL</sequence>
<dbReference type="Proteomes" id="UP000708208">
    <property type="component" value="Unassembled WGS sequence"/>
</dbReference>
<proteinExistence type="predicted"/>
<organism evidence="1 2">
    <name type="scientific">Allacma fusca</name>
    <dbReference type="NCBI Taxonomy" id="39272"/>
    <lineage>
        <taxon>Eukaryota</taxon>
        <taxon>Metazoa</taxon>
        <taxon>Ecdysozoa</taxon>
        <taxon>Arthropoda</taxon>
        <taxon>Hexapoda</taxon>
        <taxon>Collembola</taxon>
        <taxon>Symphypleona</taxon>
        <taxon>Sminthuridae</taxon>
        <taxon>Allacma</taxon>
    </lineage>
</organism>
<reference evidence="1" key="1">
    <citation type="submission" date="2021-06" db="EMBL/GenBank/DDBJ databases">
        <authorList>
            <person name="Hodson N. C."/>
            <person name="Mongue J. A."/>
            <person name="Jaron S. K."/>
        </authorList>
    </citation>
    <scope>NUCLEOTIDE SEQUENCE</scope>
</reference>
<comment type="caution">
    <text evidence="1">The sequence shown here is derived from an EMBL/GenBank/DDBJ whole genome shotgun (WGS) entry which is preliminary data.</text>
</comment>
<protein>
    <submittedName>
        <fullName evidence="1">Uncharacterized protein</fullName>
    </submittedName>
</protein>
<dbReference type="AlphaFoldDB" id="A0A8J2PI50"/>
<dbReference type="EMBL" id="CAJVCH010327129">
    <property type="protein sequence ID" value="CAG7786824.1"/>
    <property type="molecule type" value="Genomic_DNA"/>
</dbReference>
<accession>A0A8J2PI50</accession>
<evidence type="ECO:0000313" key="1">
    <source>
        <dbReference type="EMBL" id="CAG7786824.1"/>
    </source>
</evidence>
<evidence type="ECO:0000313" key="2">
    <source>
        <dbReference type="Proteomes" id="UP000708208"/>
    </source>
</evidence>
<keyword evidence="2" id="KW-1185">Reference proteome</keyword>